<evidence type="ECO:0000256" key="4">
    <source>
        <dbReference type="ARBA" id="ARBA00023328"/>
    </source>
</evidence>
<evidence type="ECO:0000256" key="3">
    <source>
        <dbReference type="ARBA" id="ARBA00022838"/>
    </source>
</evidence>
<comment type="caution">
    <text evidence="8">The sequence shown here is derived from an EMBL/GenBank/DDBJ whole genome shotgun (WGS) entry which is preliminary data.</text>
</comment>
<dbReference type="InterPro" id="IPR013212">
    <property type="entry name" value="Mad3/Bub1_I"/>
</dbReference>
<keyword evidence="2" id="KW-0158">Chromosome</keyword>
<evidence type="ECO:0000256" key="1">
    <source>
        <dbReference type="ARBA" id="ARBA00004629"/>
    </source>
</evidence>
<dbReference type="GO" id="GO:0000776">
    <property type="term" value="C:kinetochore"/>
    <property type="evidence" value="ECO:0007669"/>
    <property type="project" value="UniProtKB-KW"/>
</dbReference>
<name>A0A9W9K0A9_9EURO</name>
<dbReference type="FunFam" id="1.25.40.430:FF:000003">
    <property type="entry name" value="Checkpoint serine/threonine-protein kinase BUB1"/>
    <property type="match status" value="1"/>
</dbReference>
<dbReference type="InterPro" id="IPR000719">
    <property type="entry name" value="Prot_kinase_dom"/>
</dbReference>
<dbReference type="SUPFAM" id="SSF56112">
    <property type="entry name" value="Protein kinase-like (PK-like)"/>
    <property type="match status" value="1"/>
</dbReference>
<dbReference type="PANTHER" id="PTHR14030">
    <property type="entry name" value="MITOTIC CHECKPOINT SERINE/THREONINE-PROTEIN KINASE BUB1"/>
    <property type="match status" value="1"/>
</dbReference>
<dbReference type="Pfam" id="PF00069">
    <property type="entry name" value="Pkinase"/>
    <property type="match status" value="1"/>
</dbReference>
<evidence type="ECO:0000313" key="8">
    <source>
        <dbReference type="EMBL" id="KAJ5088378.1"/>
    </source>
</evidence>
<dbReference type="InterPro" id="IPR012572">
    <property type="entry name" value="Mad3/Bub1_II"/>
</dbReference>
<dbReference type="Gene3D" id="1.25.40.430">
    <property type="match status" value="1"/>
</dbReference>
<feature type="compositionally biased region" description="Polar residues" evidence="5">
    <location>
        <begin position="275"/>
        <end position="284"/>
    </location>
</feature>
<evidence type="ECO:0000313" key="9">
    <source>
        <dbReference type="Proteomes" id="UP001149165"/>
    </source>
</evidence>
<dbReference type="InterPro" id="IPR011009">
    <property type="entry name" value="Kinase-like_dom_sf"/>
</dbReference>
<comment type="subcellular location">
    <subcellularLocation>
        <location evidence="1">Chromosome</location>
        <location evidence="1">Centromere</location>
        <location evidence="1">Kinetochore</location>
    </subcellularLocation>
</comment>
<dbReference type="GO" id="GO:0051754">
    <property type="term" value="P:meiotic sister chromatid cohesion, centromeric"/>
    <property type="evidence" value="ECO:0007669"/>
    <property type="project" value="TreeGrafter"/>
</dbReference>
<dbReference type="PROSITE" id="PS51489">
    <property type="entry name" value="BUB1_N"/>
    <property type="match status" value="1"/>
</dbReference>
<keyword evidence="9" id="KW-1185">Reference proteome</keyword>
<reference evidence="8" key="2">
    <citation type="journal article" date="2023" name="IMA Fungus">
        <title>Comparative genomic study of the Penicillium genus elucidates a diverse pangenome and 15 lateral gene transfer events.</title>
        <authorList>
            <person name="Petersen C."/>
            <person name="Sorensen T."/>
            <person name="Nielsen M.R."/>
            <person name="Sondergaard T.E."/>
            <person name="Sorensen J.L."/>
            <person name="Fitzpatrick D.A."/>
            <person name="Frisvad J.C."/>
            <person name="Nielsen K.L."/>
        </authorList>
    </citation>
    <scope>NUCLEOTIDE SEQUENCE</scope>
    <source>
        <strain evidence="8">IBT 30069</strain>
    </source>
</reference>
<feature type="compositionally biased region" description="Basic and acidic residues" evidence="5">
    <location>
        <begin position="628"/>
        <end position="640"/>
    </location>
</feature>
<evidence type="ECO:0000259" key="7">
    <source>
        <dbReference type="PROSITE" id="PS51489"/>
    </source>
</evidence>
<keyword evidence="4" id="KW-0137">Centromere</keyword>
<evidence type="ECO:0000259" key="6">
    <source>
        <dbReference type="PROSITE" id="PS50011"/>
    </source>
</evidence>
<dbReference type="AlphaFoldDB" id="A0A9W9K0A9"/>
<feature type="region of interest" description="Disordered" evidence="5">
    <location>
        <begin position="845"/>
        <end position="864"/>
    </location>
</feature>
<feature type="domain" description="BUB1 N-terminal" evidence="7">
    <location>
        <begin position="63"/>
        <end position="228"/>
    </location>
</feature>
<dbReference type="Gene3D" id="1.10.510.10">
    <property type="entry name" value="Transferase(Phosphotransferase) domain 1"/>
    <property type="match status" value="1"/>
</dbReference>
<feature type="domain" description="Protein kinase" evidence="6">
    <location>
        <begin position="823"/>
        <end position="1212"/>
    </location>
</feature>
<dbReference type="InterPro" id="IPR008271">
    <property type="entry name" value="Ser/Thr_kinase_AS"/>
</dbReference>
<dbReference type="CDD" id="cd13981">
    <property type="entry name" value="STKc_Bub1_BubR1"/>
    <property type="match status" value="1"/>
</dbReference>
<evidence type="ECO:0000256" key="5">
    <source>
        <dbReference type="SAM" id="MobiDB-lite"/>
    </source>
</evidence>
<feature type="region of interest" description="Disordered" evidence="5">
    <location>
        <begin position="489"/>
        <end position="508"/>
    </location>
</feature>
<dbReference type="Proteomes" id="UP001149165">
    <property type="component" value="Unassembled WGS sequence"/>
</dbReference>
<dbReference type="GO" id="GO:0005524">
    <property type="term" value="F:ATP binding"/>
    <property type="evidence" value="ECO:0007669"/>
    <property type="project" value="InterPro"/>
</dbReference>
<dbReference type="Pfam" id="PF08311">
    <property type="entry name" value="Mad3_BUB1_I"/>
    <property type="match status" value="1"/>
</dbReference>
<feature type="region of interest" description="Disordered" evidence="5">
    <location>
        <begin position="624"/>
        <end position="645"/>
    </location>
</feature>
<keyword evidence="3" id="KW-0995">Kinetochore</keyword>
<dbReference type="Pfam" id="PF08171">
    <property type="entry name" value="Mad3_BUB1_II"/>
    <property type="match status" value="1"/>
</dbReference>
<feature type="compositionally biased region" description="Basic and acidic residues" evidence="5">
    <location>
        <begin position="295"/>
        <end position="306"/>
    </location>
</feature>
<dbReference type="SMART" id="SM00777">
    <property type="entry name" value="Mad3_BUB1_I"/>
    <property type="match status" value="1"/>
</dbReference>
<gene>
    <name evidence="8" type="ORF">N7456_011994</name>
</gene>
<dbReference type="OrthoDB" id="248495at2759"/>
<dbReference type="GO" id="GO:0005634">
    <property type="term" value="C:nucleus"/>
    <property type="evidence" value="ECO:0007669"/>
    <property type="project" value="TreeGrafter"/>
</dbReference>
<dbReference type="InterPro" id="IPR015661">
    <property type="entry name" value="Bub1/Mad3"/>
</dbReference>
<dbReference type="GO" id="GO:0004672">
    <property type="term" value="F:protein kinase activity"/>
    <property type="evidence" value="ECO:0007669"/>
    <property type="project" value="InterPro"/>
</dbReference>
<proteinExistence type="predicted"/>
<dbReference type="PROSITE" id="PS00108">
    <property type="entry name" value="PROTEIN_KINASE_ST"/>
    <property type="match status" value="1"/>
</dbReference>
<reference evidence="8" key="1">
    <citation type="submission" date="2022-11" db="EMBL/GenBank/DDBJ databases">
        <authorList>
            <person name="Petersen C."/>
        </authorList>
    </citation>
    <scope>NUCLEOTIDE SEQUENCE</scope>
    <source>
        <strain evidence="8">IBT 30069</strain>
    </source>
</reference>
<accession>A0A9W9K0A9</accession>
<dbReference type="PANTHER" id="PTHR14030:SF4">
    <property type="entry name" value="BUB1 KINASE, ISOFORM A-RELATED"/>
    <property type="match status" value="1"/>
</dbReference>
<dbReference type="EMBL" id="JAPQKH010000007">
    <property type="protein sequence ID" value="KAJ5088378.1"/>
    <property type="molecule type" value="Genomic_DNA"/>
</dbReference>
<dbReference type="GO" id="GO:0007094">
    <property type="term" value="P:mitotic spindle assembly checkpoint signaling"/>
    <property type="evidence" value="ECO:0007669"/>
    <property type="project" value="InterPro"/>
</dbReference>
<dbReference type="SMART" id="SM00220">
    <property type="entry name" value="S_TKc"/>
    <property type="match status" value="1"/>
</dbReference>
<feature type="compositionally biased region" description="Low complexity" evidence="5">
    <location>
        <begin position="249"/>
        <end position="258"/>
    </location>
</feature>
<sequence>MAGSGDLIDFDIIEAQKENVQSLPGGRSARELARIFSGGSNDKYASPTPNDTRTLNDAIRQEYESELDTIGESDDPLDVYDRYVKWTLNAYPSAQATPESGLLPLLERATKSFLSSSHYKNDPRYLRLWLHYIRFFSDAPRETFAFLSRHHIGEGLALFYEEFAAWLESAGRWTQAEEVYRLGVDHEARPAERLLRKYSEFQHRYEQQPQDAGPSSPALPKVRPALAAKMDPFVSADGSSDPQAAARDTPSTTAPPKTKSGKPKMAIFSDADESAASQPATSGGSTKGWESIGTMDERKKENRVEAKAWVGETLKAGKKSGPSQKMAIFRDESNPNNHHQESQALSAPEEIPEHHVREAVNPRTGRRERVFVDLEAVYPDRKNPEHEISFEELRAMRRGWTSKNWRKQKEPLQQISGNAGGVELPIEKPRAPSPIEDIAETSDQQLALEEQHGRSHFQEQDGSHESKSNKARRMKVHGETQTTQTVKMKFDSPTNSKVRRKSTREPTMTMHTRAATDEIYDLFNQPLKVEAEDAADSLYGSDYEDDDLASNADSTVTGHMSAASSDFADEETHTFHKSYDDTEYADNTHAGSVVDGDWTEFSVSKDIPGREGVDATYQSVLSDGVVDESPHGTPERERFVPEMPDDYAPPCGTYRDPAIMAQNRLPFMTPIVERTESSIPSQTAARNHLYNTKTPSKPQMGNLLESPIGGATPYNGDHTIASAADVPFSPTAFKTLAPKSRRRGEAIIKDAQCNPTDKGIRNTILNSLEPPLANYSGYHSHSKDSNYASMIQKFIRTHIRKSKGANDGFDTPILKFPGAERSYIIRRELGAGAYAPVYLAESIDSSETGHSQSDDEEETFGSMDSCSKTVSPYKAARYSFEAIKVENGPSSAWEFYMIRTAHDRLRHSADHTRATDSVVRAHELHVHQRESFLVEDYRGQGTLLDLVNVLRNAPITSSHHSEGGLEESLAMFFSVELLRTVEALHANGILHGDIKADNCLVRLDEATSENDPTAAMSLLDLNEQPDDTRDNAHYSPNGYHGWRSKGLDLIDFGRSIDMHAFQPSVQFIADWEVATHECNEIREARPWTHQIDLYGIAGTIHVLLFGKHIESMPARTSTGDSSGTAHTYRIRESLKRYWDRDLWAEVFDLLLNPGSERWTQMEQDGCTRDFTPPVLPVLHSMRYVRRKMEDWLVANAEKKGLALQLRKIETILADRKKKLERS</sequence>
<protein>
    <submittedName>
        <fullName evidence="8">Mad3/BUB1 homology region 1</fullName>
    </submittedName>
</protein>
<feature type="region of interest" description="Disordered" evidence="5">
    <location>
        <begin position="232"/>
        <end position="306"/>
    </location>
</feature>
<dbReference type="PROSITE" id="PS50011">
    <property type="entry name" value="PROTEIN_KINASE_DOM"/>
    <property type="match status" value="1"/>
</dbReference>
<organism evidence="8 9">
    <name type="scientific">Penicillium angulare</name>
    <dbReference type="NCBI Taxonomy" id="116970"/>
    <lineage>
        <taxon>Eukaryota</taxon>
        <taxon>Fungi</taxon>
        <taxon>Dikarya</taxon>
        <taxon>Ascomycota</taxon>
        <taxon>Pezizomycotina</taxon>
        <taxon>Eurotiomycetes</taxon>
        <taxon>Eurotiomycetidae</taxon>
        <taxon>Eurotiales</taxon>
        <taxon>Aspergillaceae</taxon>
        <taxon>Penicillium</taxon>
    </lineage>
</organism>
<dbReference type="GO" id="GO:0032991">
    <property type="term" value="C:protein-containing complex"/>
    <property type="evidence" value="ECO:0007669"/>
    <property type="project" value="UniProtKB-ARBA"/>
</dbReference>
<feature type="region of interest" description="Disordered" evidence="5">
    <location>
        <begin position="450"/>
        <end position="482"/>
    </location>
</feature>
<evidence type="ECO:0000256" key="2">
    <source>
        <dbReference type="ARBA" id="ARBA00022454"/>
    </source>
</evidence>
<feature type="compositionally biased region" description="Basic and acidic residues" evidence="5">
    <location>
        <begin position="450"/>
        <end position="468"/>
    </location>
</feature>